<feature type="compositionally biased region" description="Basic and acidic residues" evidence="4">
    <location>
        <begin position="53"/>
        <end position="62"/>
    </location>
</feature>
<dbReference type="InterPro" id="IPR049629">
    <property type="entry name" value="DPY30_SDC1_DD"/>
</dbReference>
<proteinExistence type="inferred from homology"/>
<feature type="region of interest" description="Disordered" evidence="4">
    <location>
        <begin position="1"/>
        <end position="89"/>
    </location>
</feature>
<evidence type="ECO:0000256" key="4">
    <source>
        <dbReference type="SAM" id="MobiDB-lite"/>
    </source>
</evidence>
<dbReference type="OrthoDB" id="417678at2759"/>
<dbReference type="GO" id="GO:0005634">
    <property type="term" value="C:nucleus"/>
    <property type="evidence" value="ECO:0007669"/>
    <property type="project" value="UniProtKB-SubCell"/>
</dbReference>
<sequence>MATSVNQEETDTATTLIHHHDTITAPQDGDDAAANGNGTEIMDTSDTDGTDGTDDKSQRENSTDLDSSSATINSQAEPKEERAVSAEDAAKYDQARGIMREELANGTFGLSPRRKRKTAEELKNLSTRNYLDETVVPTLLNGMSELARTRPEKPLEWLARFLERAQEREDRADGGGVASSASEEQQTTKRANMASSITSEASVTGTSAGGDTAKGDASA</sequence>
<evidence type="ECO:0000256" key="3">
    <source>
        <dbReference type="ARBA" id="ARBA00023242"/>
    </source>
</evidence>
<evidence type="ECO:0000256" key="2">
    <source>
        <dbReference type="ARBA" id="ARBA00010849"/>
    </source>
</evidence>
<dbReference type="Proteomes" id="UP000186922">
    <property type="component" value="Unassembled WGS sequence"/>
</dbReference>
<keyword evidence="6" id="KW-1185">Reference proteome</keyword>
<reference evidence="5 6" key="1">
    <citation type="journal article" date="2016" name="Nat. Commun.">
        <title>Extremotolerant tardigrade genome and improved radiotolerance of human cultured cells by tardigrade-unique protein.</title>
        <authorList>
            <person name="Hashimoto T."/>
            <person name="Horikawa D.D."/>
            <person name="Saito Y."/>
            <person name="Kuwahara H."/>
            <person name="Kozuka-Hata H."/>
            <person name="Shin-I T."/>
            <person name="Minakuchi Y."/>
            <person name="Ohishi K."/>
            <person name="Motoyama A."/>
            <person name="Aizu T."/>
            <person name="Enomoto A."/>
            <person name="Kondo K."/>
            <person name="Tanaka S."/>
            <person name="Hara Y."/>
            <person name="Koshikawa S."/>
            <person name="Sagara H."/>
            <person name="Miura T."/>
            <person name="Yokobori S."/>
            <person name="Miyagawa K."/>
            <person name="Suzuki Y."/>
            <person name="Kubo T."/>
            <person name="Oyama M."/>
            <person name="Kohara Y."/>
            <person name="Fujiyama A."/>
            <person name="Arakawa K."/>
            <person name="Katayama T."/>
            <person name="Toyoda A."/>
            <person name="Kunieda T."/>
        </authorList>
    </citation>
    <scope>NUCLEOTIDE SEQUENCE [LARGE SCALE GENOMIC DNA]</scope>
    <source>
        <strain evidence="5 6">YOKOZUNA-1</strain>
    </source>
</reference>
<dbReference type="Gene3D" id="1.20.890.10">
    <property type="entry name" value="cAMP-dependent protein kinase regulatory subunit, dimerization-anchoring domain"/>
    <property type="match status" value="1"/>
</dbReference>
<feature type="compositionally biased region" description="Polar residues" evidence="4">
    <location>
        <begin position="64"/>
        <end position="76"/>
    </location>
</feature>
<dbReference type="STRING" id="947166.A0A1D1VWG2"/>
<comment type="similarity">
    <text evidence="2">Belongs to the dpy-30 family.</text>
</comment>
<evidence type="ECO:0000313" key="6">
    <source>
        <dbReference type="Proteomes" id="UP000186922"/>
    </source>
</evidence>
<accession>A0A1D1VWG2</accession>
<dbReference type="CDD" id="cd22965">
    <property type="entry name" value="DD_DPY30_SDC1"/>
    <property type="match status" value="1"/>
</dbReference>
<comment type="caution">
    <text evidence="5">The sequence shown here is derived from an EMBL/GenBank/DDBJ whole genome shotgun (WGS) entry which is preliminary data.</text>
</comment>
<dbReference type="AlphaFoldDB" id="A0A1D1VWG2"/>
<feature type="compositionally biased region" description="Polar residues" evidence="4">
    <location>
        <begin position="179"/>
        <end position="206"/>
    </location>
</feature>
<name>A0A1D1VWG2_RAMVA</name>
<organism evidence="5 6">
    <name type="scientific">Ramazzottius varieornatus</name>
    <name type="common">Water bear</name>
    <name type="synonym">Tardigrade</name>
    <dbReference type="NCBI Taxonomy" id="947166"/>
    <lineage>
        <taxon>Eukaryota</taxon>
        <taxon>Metazoa</taxon>
        <taxon>Ecdysozoa</taxon>
        <taxon>Tardigrada</taxon>
        <taxon>Eutardigrada</taxon>
        <taxon>Parachela</taxon>
        <taxon>Hypsibioidea</taxon>
        <taxon>Ramazzottiidae</taxon>
        <taxon>Ramazzottius</taxon>
    </lineage>
</organism>
<feature type="compositionally biased region" description="Polar residues" evidence="4">
    <location>
        <begin position="1"/>
        <end position="15"/>
    </location>
</feature>
<feature type="compositionally biased region" description="Acidic residues" evidence="4">
    <location>
        <begin position="43"/>
        <end position="52"/>
    </location>
</feature>
<feature type="region of interest" description="Disordered" evidence="4">
    <location>
        <begin position="166"/>
        <end position="219"/>
    </location>
</feature>
<protein>
    <submittedName>
        <fullName evidence="5">Uncharacterized protein</fullName>
    </submittedName>
</protein>
<evidence type="ECO:0000256" key="1">
    <source>
        <dbReference type="ARBA" id="ARBA00004123"/>
    </source>
</evidence>
<dbReference type="EMBL" id="BDGG01000012">
    <property type="protein sequence ID" value="GAV05797.1"/>
    <property type="molecule type" value="Genomic_DNA"/>
</dbReference>
<comment type="subcellular location">
    <subcellularLocation>
        <location evidence="1">Nucleus</location>
    </subcellularLocation>
</comment>
<evidence type="ECO:0000313" key="5">
    <source>
        <dbReference type="EMBL" id="GAV05797.1"/>
    </source>
</evidence>
<dbReference type="InterPro" id="IPR007858">
    <property type="entry name" value="Dpy-30_motif"/>
</dbReference>
<dbReference type="Pfam" id="PF05186">
    <property type="entry name" value="Dpy-30"/>
    <property type="match status" value="1"/>
</dbReference>
<feature type="compositionally biased region" description="Basic and acidic residues" evidence="4">
    <location>
        <begin position="77"/>
        <end position="89"/>
    </location>
</feature>
<gene>
    <name evidence="5" type="primary">RvY_15872-1</name>
    <name evidence="5" type="synonym">RvY_15872.1</name>
    <name evidence="5" type="ORF">RvY_15872</name>
</gene>
<keyword evidence="3" id="KW-0539">Nucleus</keyword>